<dbReference type="SUPFAM" id="SSF48452">
    <property type="entry name" value="TPR-like"/>
    <property type="match status" value="1"/>
</dbReference>
<dbReference type="InterPro" id="IPR019734">
    <property type="entry name" value="TPR_rpt"/>
</dbReference>
<evidence type="ECO:0000256" key="1">
    <source>
        <dbReference type="PROSITE-ProRule" id="PRU00339"/>
    </source>
</evidence>
<evidence type="ECO:0000256" key="2">
    <source>
        <dbReference type="SAM" id="SignalP"/>
    </source>
</evidence>
<dbReference type="InterPro" id="IPR027417">
    <property type="entry name" value="P-loop_NTPase"/>
</dbReference>
<dbReference type="SMART" id="SM00028">
    <property type="entry name" value="TPR"/>
    <property type="match status" value="4"/>
</dbReference>
<organism evidence="3">
    <name type="scientific">Candidatus Tisiphia endosymbiont of Sergentomyia squamirostris</name>
    <dbReference type="NCBI Taxonomy" id="3113639"/>
    <lineage>
        <taxon>Bacteria</taxon>
        <taxon>Pseudomonadati</taxon>
        <taxon>Pseudomonadota</taxon>
        <taxon>Alphaproteobacteria</taxon>
        <taxon>Rickettsiales</taxon>
        <taxon>Rickettsiaceae</taxon>
        <taxon>Rickettsieae</taxon>
        <taxon>Candidatus Tisiphia</taxon>
    </lineage>
</organism>
<keyword evidence="1" id="KW-0802">TPR repeat</keyword>
<dbReference type="PROSITE" id="PS50005">
    <property type="entry name" value="TPR"/>
    <property type="match status" value="1"/>
</dbReference>
<dbReference type="AlphaFoldDB" id="A0AAT9G6H4"/>
<dbReference type="Gene3D" id="3.40.50.300">
    <property type="entry name" value="P-loop containing nucleotide triphosphate hydrolases"/>
    <property type="match status" value="1"/>
</dbReference>
<sequence>MKKFLTLFISLIIYSNTFAQVQVSNLITPVSYFVNHEQQLKILDEYLSKYRQASIVGTSGIGKTQLIRMYAYENNYDLIWFFDCNLDFDEQFVKLAKQLNMVKQTNISEEVALAKKEVISYLTATNKWLLVFDNLKVNENKKVQDLIDWEHNGHVVFCSQDNEKLPNIIAMPILDKSTTITLANNLLDNKDKNSIEFLTQSFSGYPILIVQGTQLLNKIKGLDKEEYKKKIYQSTDKITTNIKMAIQELKPSAVSLLNKIALLNNQSFSKQLLTIITDNTNTLDDDIYQLSKFMLISNIDPNKDNPIFEMHDIISNKIMELNGDNNKIYLEKIISKLPKFKGSYSGYLWKTSQTILENLEILLKNVEKYNINIYEMLSLRSELFSLYVNICNISKAEQMLDWFNQKDKEFKLWQMSESQKLCYARYLGMIGAYYHRILKNFETSIIYYTKSLNILDKLGEEMNYYIKLNVLYNISMAYIVLGEIKLAEEFIKKIEKLVKLGGAIQEDEIYTIYIVKGILFGRQGQYQEALKCIDKVIEMFIKNGLHINDPYAVTVYVYRTEILSFLGRYQEAYTQAQQIYDMYKPLKHKDNEVFAYIYIEMARSALGLDKVDKASEYINKPIHMLLALENITPEKTNYSKNPSLAAGYIVQGDILSAQDKLNQAIESYKKAFVIYHYLYGDRSQNVALMSYLYNHGAKAACKSKDLYNYKFFGKPQIKEFGIHHPNTVDMLEYCKQYNMDLWVKNN</sequence>
<dbReference type="EMBL" id="AP029170">
    <property type="protein sequence ID" value="BFD45410.1"/>
    <property type="molecule type" value="Genomic_DNA"/>
</dbReference>
<proteinExistence type="predicted"/>
<feature type="signal peptide" evidence="2">
    <location>
        <begin position="1"/>
        <end position="19"/>
    </location>
</feature>
<feature type="repeat" description="TPR" evidence="1">
    <location>
        <begin position="510"/>
        <end position="543"/>
    </location>
</feature>
<keyword evidence="2" id="KW-0732">Signal</keyword>
<dbReference type="InterPro" id="IPR011990">
    <property type="entry name" value="TPR-like_helical_dom_sf"/>
</dbReference>
<accession>A0AAT9G6H4</accession>
<evidence type="ECO:0000313" key="3">
    <source>
        <dbReference type="EMBL" id="BFD45410.1"/>
    </source>
</evidence>
<name>A0AAT9G6H4_9RICK</name>
<protein>
    <recommendedName>
        <fullName evidence="4">Tetratricopeptide repeat family protein</fullName>
    </recommendedName>
</protein>
<reference evidence="3" key="1">
    <citation type="submission" date="2024-01" db="EMBL/GenBank/DDBJ databases">
        <title>Sequencing the genomes of a sandfly, Sergentomyia squamirostris, and its two endosymbionts.</title>
        <authorList>
            <person name="Itokawa K."/>
            <person name="Sanjoba C."/>
        </authorList>
    </citation>
    <scope>NUCLEOTIDE SEQUENCE</scope>
    <source>
        <strain evidence="3">RiSSQ</strain>
    </source>
</reference>
<dbReference type="Gene3D" id="1.25.40.10">
    <property type="entry name" value="Tetratricopeptide repeat domain"/>
    <property type="match status" value="2"/>
</dbReference>
<gene>
    <name evidence="3" type="ORF">DMENIID0002_00560</name>
</gene>
<dbReference type="SUPFAM" id="SSF52540">
    <property type="entry name" value="P-loop containing nucleoside triphosphate hydrolases"/>
    <property type="match status" value="1"/>
</dbReference>
<evidence type="ECO:0008006" key="4">
    <source>
        <dbReference type="Google" id="ProtNLM"/>
    </source>
</evidence>
<feature type="chain" id="PRO_5043681029" description="Tetratricopeptide repeat family protein" evidence="2">
    <location>
        <begin position="20"/>
        <end position="746"/>
    </location>
</feature>